<keyword evidence="3" id="KW-1185">Reference proteome</keyword>
<dbReference type="EMBL" id="SRLO01008209">
    <property type="protein sequence ID" value="TNN27490.1"/>
    <property type="molecule type" value="Genomic_DNA"/>
</dbReference>
<dbReference type="Proteomes" id="UP000314294">
    <property type="component" value="Unassembled WGS sequence"/>
</dbReference>
<feature type="region of interest" description="Disordered" evidence="1">
    <location>
        <begin position="46"/>
        <end position="118"/>
    </location>
</feature>
<proteinExistence type="predicted"/>
<dbReference type="AlphaFoldDB" id="A0A4Z2EG29"/>
<evidence type="ECO:0000313" key="2">
    <source>
        <dbReference type="EMBL" id="TNN27490.1"/>
    </source>
</evidence>
<organism evidence="2 3">
    <name type="scientific">Liparis tanakae</name>
    <name type="common">Tanaka's snailfish</name>
    <dbReference type="NCBI Taxonomy" id="230148"/>
    <lineage>
        <taxon>Eukaryota</taxon>
        <taxon>Metazoa</taxon>
        <taxon>Chordata</taxon>
        <taxon>Craniata</taxon>
        <taxon>Vertebrata</taxon>
        <taxon>Euteleostomi</taxon>
        <taxon>Actinopterygii</taxon>
        <taxon>Neopterygii</taxon>
        <taxon>Teleostei</taxon>
        <taxon>Neoteleostei</taxon>
        <taxon>Acanthomorphata</taxon>
        <taxon>Eupercaria</taxon>
        <taxon>Perciformes</taxon>
        <taxon>Cottioidei</taxon>
        <taxon>Cottales</taxon>
        <taxon>Liparidae</taxon>
        <taxon>Liparis</taxon>
    </lineage>
</organism>
<feature type="compositionally biased region" description="Basic residues" evidence="1">
    <location>
        <begin position="67"/>
        <end position="89"/>
    </location>
</feature>
<protein>
    <submittedName>
        <fullName evidence="2">Uncharacterized protein</fullName>
    </submittedName>
</protein>
<sequence>MWLSSRPSSAPQVTTSLTADILFTEANLRELKCPRNLPLQMRAIASRKKQIQTASKHLNAAPPTPRSHSRAHKVKRRRRRRRRRRRKERRGTSREKRGRRGERKRETSKEEEDMMEQAPGGEAIKHLTHTPTHTHPHTHTLHVTHVSDMRVNSGCRLITPCHSLGGIWGFSFSLFSPTHTVPI</sequence>
<evidence type="ECO:0000256" key="1">
    <source>
        <dbReference type="SAM" id="MobiDB-lite"/>
    </source>
</evidence>
<comment type="caution">
    <text evidence="2">The sequence shown here is derived from an EMBL/GenBank/DDBJ whole genome shotgun (WGS) entry which is preliminary data.</text>
</comment>
<accession>A0A4Z2EG29</accession>
<reference evidence="2 3" key="1">
    <citation type="submission" date="2019-03" db="EMBL/GenBank/DDBJ databases">
        <title>First draft genome of Liparis tanakae, snailfish: a comprehensive survey of snailfish specific genes.</title>
        <authorList>
            <person name="Kim W."/>
            <person name="Song I."/>
            <person name="Jeong J.-H."/>
            <person name="Kim D."/>
            <person name="Kim S."/>
            <person name="Ryu S."/>
            <person name="Song J.Y."/>
            <person name="Lee S.K."/>
        </authorList>
    </citation>
    <scope>NUCLEOTIDE SEQUENCE [LARGE SCALE GENOMIC DNA]</scope>
    <source>
        <tissue evidence="2">Muscle</tissue>
    </source>
</reference>
<evidence type="ECO:0000313" key="3">
    <source>
        <dbReference type="Proteomes" id="UP000314294"/>
    </source>
</evidence>
<name>A0A4Z2EG29_9TELE</name>
<gene>
    <name evidence="2" type="ORF">EYF80_062366</name>
</gene>